<evidence type="ECO:0000256" key="1">
    <source>
        <dbReference type="SAM" id="SignalP"/>
    </source>
</evidence>
<dbReference type="Proteomes" id="UP000887574">
    <property type="component" value="Unplaced"/>
</dbReference>
<protein>
    <submittedName>
        <fullName evidence="3">Uncharacterized protein</fullName>
    </submittedName>
</protein>
<dbReference type="WBParaSite" id="jg4276">
    <property type="protein sequence ID" value="jg4276"/>
    <property type="gene ID" value="jg4276"/>
</dbReference>
<feature type="chain" id="PRO_5037111533" evidence="1">
    <location>
        <begin position="21"/>
        <end position="150"/>
    </location>
</feature>
<proteinExistence type="predicted"/>
<keyword evidence="2" id="KW-1185">Reference proteome</keyword>
<name>A0A915EDW6_9BILA</name>
<dbReference type="AlphaFoldDB" id="A0A915EDW6"/>
<accession>A0A915EDW6</accession>
<keyword evidence="1" id="KW-0732">Signal</keyword>
<reference evidence="3" key="1">
    <citation type="submission" date="2022-11" db="UniProtKB">
        <authorList>
            <consortium name="WormBaseParasite"/>
        </authorList>
    </citation>
    <scope>IDENTIFICATION</scope>
</reference>
<evidence type="ECO:0000313" key="2">
    <source>
        <dbReference type="Proteomes" id="UP000887574"/>
    </source>
</evidence>
<organism evidence="2 3">
    <name type="scientific">Ditylenchus dipsaci</name>
    <dbReference type="NCBI Taxonomy" id="166011"/>
    <lineage>
        <taxon>Eukaryota</taxon>
        <taxon>Metazoa</taxon>
        <taxon>Ecdysozoa</taxon>
        <taxon>Nematoda</taxon>
        <taxon>Chromadorea</taxon>
        <taxon>Rhabditida</taxon>
        <taxon>Tylenchina</taxon>
        <taxon>Tylenchomorpha</taxon>
        <taxon>Sphaerularioidea</taxon>
        <taxon>Anguinidae</taxon>
        <taxon>Anguininae</taxon>
        <taxon>Ditylenchus</taxon>
    </lineage>
</organism>
<feature type="signal peptide" evidence="1">
    <location>
        <begin position="1"/>
        <end position="20"/>
    </location>
</feature>
<sequence>MLFIYSIFISFVFVVEFTHGSHHLDRNHHHVFIWKLLVDNAIENVGEMDLNTTTTEQQAKLAITTEYNTGPINKLFKGSATADMTLITNLSNIRNGDHIIIVQYIENFRFVSVYHLRGNANYFMGYMYLNCTTTAKQAKEAIKVDLTSNI</sequence>
<evidence type="ECO:0000313" key="3">
    <source>
        <dbReference type="WBParaSite" id="jg4276"/>
    </source>
</evidence>